<feature type="chain" id="PRO_5015115064" evidence="1">
    <location>
        <begin position="24"/>
        <end position="342"/>
    </location>
</feature>
<protein>
    <submittedName>
        <fullName evidence="4">Carboxylesterase</fullName>
    </submittedName>
</protein>
<accession>A0A2P7AXE0</accession>
<evidence type="ECO:0000313" key="4">
    <source>
        <dbReference type="EMBL" id="PSH58863.1"/>
    </source>
</evidence>
<evidence type="ECO:0000313" key="5">
    <source>
        <dbReference type="Proteomes" id="UP000241158"/>
    </source>
</evidence>
<keyword evidence="5" id="KW-1185">Reference proteome</keyword>
<dbReference type="Gene3D" id="2.60.40.1610">
    <property type="entry name" value="Domain of unknown function DUF1254"/>
    <property type="match status" value="1"/>
</dbReference>
<organism evidence="4 5">
    <name type="scientific">Phyllobacterium endophyticum</name>
    <dbReference type="NCBI Taxonomy" id="1149773"/>
    <lineage>
        <taxon>Bacteria</taxon>
        <taxon>Pseudomonadati</taxon>
        <taxon>Pseudomonadota</taxon>
        <taxon>Alphaproteobacteria</taxon>
        <taxon>Hyphomicrobiales</taxon>
        <taxon>Phyllobacteriaceae</taxon>
        <taxon>Phyllobacterium</taxon>
    </lineage>
</organism>
<reference evidence="5" key="1">
    <citation type="submission" date="2017-11" db="EMBL/GenBank/DDBJ databases">
        <authorList>
            <person name="Kuznetsova I."/>
            <person name="Sazanova A."/>
            <person name="Chirak E."/>
            <person name="Safronova V."/>
            <person name="Willems A."/>
        </authorList>
    </citation>
    <scope>NUCLEOTIDE SEQUENCE [LARGE SCALE GENOMIC DNA]</scope>
    <source>
        <strain evidence="5">PEPV15</strain>
    </source>
</reference>
<dbReference type="Proteomes" id="UP000241158">
    <property type="component" value="Unassembled WGS sequence"/>
</dbReference>
<dbReference type="Gene3D" id="2.60.120.600">
    <property type="entry name" value="Domain of unknown function DUF1214, C-terminal domain"/>
    <property type="match status" value="1"/>
</dbReference>
<feature type="signal peptide" evidence="1">
    <location>
        <begin position="1"/>
        <end position="23"/>
    </location>
</feature>
<comment type="caution">
    <text evidence="4">The sequence shown here is derived from an EMBL/GenBank/DDBJ whole genome shotgun (WGS) entry which is preliminary data.</text>
</comment>
<dbReference type="PANTHER" id="PTHR36509">
    <property type="entry name" value="BLL3101 PROTEIN"/>
    <property type="match status" value="1"/>
</dbReference>
<evidence type="ECO:0000259" key="2">
    <source>
        <dbReference type="Pfam" id="PF06742"/>
    </source>
</evidence>
<dbReference type="SUPFAM" id="SSF160935">
    <property type="entry name" value="VPA0735-like"/>
    <property type="match status" value="1"/>
</dbReference>
<dbReference type="Pfam" id="PF06742">
    <property type="entry name" value="DUF1214"/>
    <property type="match status" value="1"/>
</dbReference>
<dbReference type="PANTHER" id="PTHR36509:SF2">
    <property type="entry name" value="BLL3101 PROTEIN"/>
    <property type="match status" value="1"/>
</dbReference>
<keyword evidence="1" id="KW-0732">Signal</keyword>
<dbReference type="AlphaFoldDB" id="A0A2P7AXE0"/>
<proteinExistence type="predicted"/>
<dbReference type="InterPro" id="IPR010621">
    <property type="entry name" value="DUF1214"/>
</dbReference>
<dbReference type="EMBL" id="PGGN01000002">
    <property type="protein sequence ID" value="PSH58863.1"/>
    <property type="molecule type" value="Genomic_DNA"/>
</dbReference>
<dbReference type="InterPro" id="IPR037049">
    <property type="entry name" value="DUF1214_C_sf"/>
</dbReference>
<dbReference type="InterPro" id="IPR010679">
    <property type="entry name" value="DUF1254"/>
</dbReference>
<feature type="domain" description="DUF1214" evidence="2">
    <location>
        <begin position="242"/>
        <end position="325"/>
    </location>
</feature>
<feature type="domain" description="DUF1254" evidence="3">
    <location>
        <begin position="54"/>
        <end position="108"/>
    </location>
</feature>
<dbReference type="Pfam" id="PF06863">
    <property type="entry name" value="DUF1254"/>
    <property type="match status" value="1"/>
</dbReference>
<dbReference type="OrthoDB" id="9777345at2"/>
<sequence>MNRLNPVVLGITLSLAFAVPGIAADTVPVTVENFVRAESDLYFTAVALQDKAFGKFFHRRELSPIDDQHVIRQNRDTLYSAAVFDLDAGPVTVTLPDAGKRFMSLQIITEDHYTPPAVYAPANLTITREDVGTRYVLTAVRTLVDPNNPDDMTAAHGLQDGIKVEQPNGPGEFAVPKWDAESQKKIREALLVLATTIKDTSKAFGTKDQVEPVQRLIGAASAWGANPPKDATYLNFVPPKNDGRTIYKLDLKDVPVDGFWSISVYNKEGFYEKNEQGAYTLNNITAKTNAEGAYVIQFGGCEDKIANCLPTSSGWNYMVRLYRPREEILNGSWKFPEAEAQP</sequence>
<gene>
    <name evidence="4" type="ORF">CU100_14075</name>
</gene>
<name>A0A2P7AXE0_9HYPH</name>
<evidence type="ECO:0000256" key="1">
    <source>
        <dbReference type="SAM" id="SignalP"/>
    </source>
</evidence>
<evidence type="ECO:0000259" key="3">
    <source>
        <dbReference type="Pfam" id="PF06863"/>
    </source>
</evidence>
<dbReference type="InterPro" id="IPR037050">
    <property type="entry name" value="DUF1254_sf"/>
</dbReference>